<dbReference type="AlphaFoldDB" id="A0A3S0NEE2"/>
<gene>
    <name evidence="1" type="ORF">DSL92_02495</name>
</gene>
<evidence type="ECO:0000313" key="1">
    <source>
        <dbReference type="EMBL" id="RUA22938.1"/>
    </source>
</evidence>
<accession>A0A3S0NEE2</accession>
<proteinExistence type="predicted"/>
<comment type="caution">
    <text evidence="1">The sequence shown here is derived from an EMBL/GenBank/DDBJ whole genome shotgun (WGS) entry which is preliminary data.</text>
</comment>
<sequence length="111" mass="12568">MLFFMGNKLKFDKPEYRATHYLRLIETLASGEIDMEESLRAPFLHLANKNEGPEPGSDNSFNIVLMPGGGAGEFKKWGYKISLKQPCHQEKLIKETKIQIILGPDEKMSSP</sequence>
<protein>
    <submittedName>
        <fullName evidence="1">Uncharacterized protein</fullName>
    </submittedName>
</protein>
<reference evidence="1" key="1">
    <citation type="submission" date="2018-12" db="EMBL/GenBank/DDBJ databases">
        <authorList>
            <person name="Jadhav K."/>
            <person name="Kushwaha B."/>
            <person name="Jadhav I."/>
        </authorList>
    </citation>
    <scope>NUCLEOTIDE SEQUENCE [LARGE SCALE GENOMIC DNA]</scope>
    <source>
        <strain evidence="1">SBS 10</strain>
    </source>
</reference>
<name>A0A3S0NEE2_9GAMM</name>
<organism evidence="1">
    <name type="scientific">Billgrantia gudaonensis</name>
    <dbReference type="NCBI Taxonomy" id="376427"/>
    <lineage>
        <taxon>Bacteria</taxon>
        <taxon>Pseudomonadati</taxon>
        <taxon>Pseudomonadota</taxon>
        <taxon>Gammaproteobacteria</taxon>
        <taxon>Oceanospirillales</taxon>
        <taxon>Halomonadaceae</taxon>
        <taxon>Billgrantia</taxon>
    </lineage>
</organism>
<dbReference type="EMBL" id="RXHI01000006">
    <property type="protein sequence ID" value="RUA22938.1"/>
    <property type="molecule type" value="Genomic_DNA"/>
</dbReference>